<protein>
    <submittedName>
        <fullName evidence="1">Uncharacterized protein</fullName>
    </submittedName>
</protein>
<accession>A0A0D1KB77</accession>
<dbReference type="EMBL" id="JXBC01000013">
    <property type="protein sequence ID" value="KIU05505.1"/>
    <property type="molecule type" value="Genomic_DNA"/>
</dbReference>
<name>A0A0D1KB77_BACIU</name>
<comment type="caution">
    <text evidence="1">The sequence shown here is derived from an EMBL/GenBank/DDBJ whole genome shotgun (WGS) entry which is preliminary data.</text>
</comment>
<sequence>MVKITFLDGEELIIERDTFINGYKADGFYLQNVFTDTIDGHMSTGKADELSIATTNPKIGITGFILSVDCFSIGLDHESNKHYLSSAVKSIENI</sequence>
<organism evidence="1 2">
    <name type="scientific">Bacillus subtilis</name>
    <dbReference type="NCBI Taxonomy" id="1423"/>
    <lineage>
        <taxon>Bacteria</taxon>
        <taxon>Bacillati</taxon>
        <taxon>Bacillota</taxon>
        <taxon>Bacilli</taxon>
        <taxon>Bacillales</taxon>
        <taxon>Bacillaceae</taxon>
        <taxon>Bacillus</taxon>
    </lineage>
</organism>
<proteinExistence type="predicted"/>
<dbReference type="AlphaFoldDB" id="A0A0D1KB77"/>
<dbReference type="Proteomes" id="UP000032247">
    <property type="component" value="Unassembled WGS sequence"/>
</dbReference>
<evidence type="ECO:0000313" key="1">
    <source>
        <dbReference type="EMBL" id="KIU05505.1"/>
    </source>
</evidence>
<evidence type="ECO:0000313" key="2">
    <source>
        <dbReference type="Proteomes" id="UP000032247"/>
    </source>
</evidence>
<gene>
    <name evidence="1" type="ORF">SC09_contig4orf00311</name>
</gene>
<dbReference type="RefSeq" id="WP_017697198.1">
    <property type="nucleotide sequence ID" value="NZ_CP114899.1"/>
</dbReference>
<dbReference type="PATRIC" id="fig|1423.173.peg.4044"/>
<reference evidence="1 2" key="1">
    <citation type="submission" date="2014-12" db="EMBL/GenBank/DDBJ databases">
        <title>Comparative genome analysis of Bacillus coagulans HM-08, Clostridium butyricum HM-68, Bacillus subtilis HM-66 and Bacillus licheniformis BL-09.</title>
        <authorList>
            <person name="Zhang H."/>
        </authorList>
    </citation>
    <scope>NUCLEOTIDE SEQUENCE [LARGE SCALE GENOMIC DNA]</scope>
    <source>
        <strain evidence="1 2">HM-66</strain>
    </source>
</reference>